<keyword evidence="2" id="KW-1185">Reference proteome</keyword>
<name>A0A254TI30_9BURK</name>
<proteinExistence type="predicted"/>
<organism evidence="1 2">
    <name type="scientific">Noviherbaspirillum denitrificans</name>
    <dbReference type="NCBI Taxonomy" id="1968433"/>
    <lineage>
        <taxon>Bacteria</taxon>
        <taxon>Pseudomonadati</taxon>
        <taxon>Pseudomonadota</taxon>
        <taxon>Betaproteobacteria</taxon>
        <taxon>Burkholderiales</taxon>
        <taxon>Oxalobacteraceae</taxon>
        <taxon>Noviherbaspirillum</taxon>
    </lineage>
</organism>
<dbReference type="Proteomes" id="UP000197535">
    <property type="component" value="Unassembled WGS sequence"/>
</dbReference>
<comment type="caution">
    <text evidence="1">The sequence shown here is derived from an EMBL/GenBank/DDBJ whole genome shotgun (WGS) entry which is preliminary data.</text>
</comment>
<protein>
    <submittedName>
        <fullName evidence="1">Uncharacterized protein</fullName>
    </submittedName>
</protein>
<evidence type="ECO:0000313" key="1">
    <source>
        <dbReference type="EMBL" id="OWW21857.1"/>
    </source>
</evidence>
<evidence type="ECO:0000313" key="2">
    <source>
        <dbReference type="Proteomes" id="UP000197535"/>
    </source>
</evidence>
<dbReference type="AlphaFoldDB" id="A0A254TI30"/>
<accession>A0A254TI30</accession>
<reference evidence="1 2" key="1">
    <citation type="submission" date="2016-02" db="EMBL/GenBank/DDBJ databases">
        <authorList>
            <person name="Wen L."/>
            <person name="He K."/>
            <person name="Yang H."/>
        </authorList>
    </citation>
    <scope>NUCLEOTIDE SEQUENCE [LARGE SCALE GENOMIC DNA]</scope>
    <source>
        <strain evidence="1 2">TSA40</strain>
    </source>
</reference>
<gene>
    <name evidence="1" type="ORF">AYR66_22520</name>
</gene>
<sequence length="94" mass="10653">MARSLKGSTLNQHLNNCALIKMNEANVLMLNAQKKVLLHSLQTGDFARLRELFDCHIRSIAQLNKLERVNIDELSDAALKKVVIKYLDDEMMSG</sequence>
<dbReference type="EMBL" id="LSTO01000001">
    <property type="protein sequence ID" value="OWW21857.1"/>
    <property type="molecule type" value="Genomic_DNA"/>
</dbReference>
<dbReference type="RefSeq" id="WP_088708696.1">
    <property type="nucleotide sequence ID" value="NZ_LSTO01000001.1"/>
</dbReference>